<gene>
    <name evidence="1" type="ORF">AVEN_165075_1</name>
</gene>
<keyword evidence="2" id="KW-1185">Reference proteome</keyword>
<evidence type="ECO:0000313" key="2">
    <source>
        <dbReference type="Proteomes" id="UP000499080"/>
    </source>
</evidence>
<comment type="caution">
    <text evidence="1">The sequence shown here is derived from an EMBL/GenBank/DDBJ whole genome shotgun (WGS) entry which is preliminary data.</text>
</comment>
<sequence length="103" mass="11779">MRCVHRNRKLALNEKFAGFNPLGQHGYEFGIVQAVIDWRQILWRFTGEQILWDMVDLVNVYCAGGSAPCSLKFAKPQEDCYANPARFARYSEDISHPSTIVKS</sequence>
<name>A0A4Y2F6J7_ARAVE</name>
<accession>A0A4Y2F6J7</accession>
<protein>
    <submittedName>
        <fullName evidence="1">Uncharacterized protein</fullName>
    </submittedName>
</protein>
<dbReference type="Proteomes" id="UP000499080">
    <property type="component" value="Unassembled WGS sequence"/>
</dbReference>
<organism evidence="1 2">
    <name type="scientific">Araneus ventricosus</name>
    <name type="common">Orbweaver spider</name>
    <name type="synonym">Epeira ventricosa</name>
    <dbReference type="NCBI Taxonomy" id="182803"/>
    <lineage>
        <taxon>Eukaryota</taxon>
        <taxon>Metazoa</taxon>
        <taxon>Ecdysozoa</taxon>
        <taxon>Arthropoda</taxon>
        <taxon>Chelicerata</taxon>
        <taxon>Arachnida</taxon>
        <taxon>Araneae</taxon>
        <taxon>Araneomorphae</taxon>
        <taxon>Entelegynae</taxon>
        <taxon>Araneoidea</taxon>
        <taxon>Araneidae</taxon>
        <taxon>Araneus</taxon>
    </lineage>
</organism>
<proteinExistence type="predicted"/>
<reference evidence="1 2" key="1">
    <citation type="journal article" date="2019" name="Sci. Rep.">
        <title>Orb-weaving spider Araneus ventricosus genome elucidates the spidroin gene catalogue.</title>
        <authorList>
            <person name="Kono N."/>
            <person name="Nakamura H."/>
            <person name="Ohtoshi R."/>
            <person name="Moran D.A.P."/>
            <person name="Shinohara A."/>
            <person name="Yoshida Y."/>
            <person name="Fujiwara M."/>
            <person name="Mori M."/>
            <person name="Tomita M."/>
            <person name="Arakawa K."/>
        </authorList>
    </citation>
    <scope>NUCLEOTIDE SEQUENCE [LARGE SCALE GENOMIC DNA]</scope>
</reference>
<evidence type="ECO:0000313" key="1">
    <source>
        <dbReference type="EMBL" id="GBM36811.1"/>
    </source>
</evidence>
<dbReference type="AlphaFoldDB" id="A0A4Y2F6J7"/>
<dbReference type="EMBL" id="BGPR01000821">
    <property type="protein sequence ID" value="GBM36811.1"/>
    <property type="molecule type" value="Genomic_DNA"/>
</dbReference>